<proteinExistence type="predicted"/>
<evidence type="ECO:0000313" key="2">
    <source>
        <dbReference type="Proteomes" id="UP000694422"/>
    </source>
</evidence>
<reference evidence="1" key="1">
    <citation type="submission" date="2025-08" db="UniProtKB">
        <authorList>
            <consortium name="Ensembl"/>
        </authorList>
    </citation>
    <scope>IDENTIFICATION</scope>
</reference>
<dbReference type="GO" id="GO:0006729">
    <property type="term" value="P:tetrahydrobiopterin biosynthetic process"/>
    <property type="evidence" value="ECO:0007669"/>
    <property type="project" value="InterPro"/>
</dbReference>
<sequence>RDSKKGKMISAWVRRNMNANDSSKSLSDEENLKLFGKCNNPNGHGHNYKGERTIVKVREKTVYGEDEMLSLQEEFHRLRECSANASVTSKGP</sequence>
<keyword evidence="2" id="KW-1185">Reference proteome</keyword>
<reference evidence="1" key="2">
    <citation type="submission" date="2025-09" db="UniProtKB">
        <authorList>
            <consortium name="Ensembl"/>
        </authorList>
    </citation>
    <scope>IDENTIFICATION</scope>
</reference>
<evidence type="ECO:0000313" key="1">
    <source>
        <dbReference type="Ensembl" id="ENSSDAP00000025510.1"/>
    </source>
</evidence>
<dbReference type="Gene3D" id="3.30.479.10">
    <property type="entry name" value="6-pyruvoyl tetrahydropterin synthase/QueD"/>
    <property type="match status" value="1"/>
</dbReference>
<dbReference type="GO" id="GO:0003874">
    <property type="term" value="F:6-pyruvoyltetrahydropterin synthase activity"/>
    <property type="evidence" value="ECO:0007669"/>
    <property type="project" value="InterPro"/>
</dbReference>
<organism evidence="1 2">
    <name type="scientific">Spermophilus dauricus</name>
    <name type="common">Daurian ground squirrel</name>
    <dbReference type="NCBI Taxonomy" id="99837"/>
    <lineage>
        <taxon>Eukaryota</taxon>
        <taxon>Metazoa</taxon>
        <taxon>Chordata</taxon>
        <taxon>Craniata</taxon>
        <taxon>Vertebrata</taxon>
        <taxon>Euteleostomi</taxon>
        <taxon>Mammalia</taxon>
        <taxon>Eutheria</taxon>
        <taxon>Euarchontoglires</taxon>
        <taxon>Glires</taxon>
        <taxon>Rodentia</taxon>
        <taxon>Sciuromorpha</taxon>
        <taxon>Sciuridae</taxon>
        <taxon>Xerinae</taxon>
        <taxon>Marmotini</taxon>
        <taxon>Spermophilus</taxon>
    </lineage>
</organism>
<dbReference type="Ensembl" id="ENSSDAT00000029171.1">
    <property type="protein sequence ID" value="ENSSDAP00000025510.1"/>
    <property type="gene ID" value="ENSSDAG00000023179.1"/>
</dbReference>
<dbReference type="InterPro" id="IPR038418">
    <property type="entry name" value="6-PTP_synth/QueD_sf"/>
</dbReference>
<dbReference type="Proteomes" id="UP000694422">
    <property type="component" value="Unplaced"/>
</dbReference>
<dbReference type="InterPro" id="IPR022470">
    <property type="entry name" value="PTPS_Cys_AS"/>
</dbReference>
<name>A0A8C9QPP9_SPEDA</name>
<dbReference type="SUPFAM" id="SSF55620">
    <property type="entry name" value="Tetrahydrobiopterin biosynthesis enzymes-like"/>
    <property type="match status" value="1"/>
</dbReference>
<accession>A0A8C9QPP9</accession>
<dbReference type="AlphaFoldDB" id="A0A8C9QPP9"/>
<dbReference type="PROSITE" id="PS00987">
    <property type="entry name" value="PTPS_1"/>
    <property type="match status" value="1"/>
</dbReference>
<evidence type="ECO:0008006" key="3">
    <source>
        <dbReference type="Google" id="ProtNLM"/>
    </source>
</evidence>
<protein>
    <recommendedName>
        <fullName evidence="3">6-pyruvoyltetrahydropterin synthase</fullName>
    </recommendedName>
</protein>